<gene>
    <name evidence="8" type="ORF">OHC33_011149</name>
</gene>
<evidence type="ECO:0000313" key="9">
    <source>
        <dbReference type="Proteomes" id="UP001316803"/>
    </source>
</evidence>
<keyword evidence="2" id="KW-0813">Transport</keyword>
<dbReference type="EMBL" id="JAKLMC020000064">
    <property type="protein sequence ID" value="KAK5947833.1"/>
    <property type="molecule type" value="Genomic_DNA"/>
</dbReference>
<dbReference type="Proteomes" id="UP001316803">
    <property type="component" value="Unassembled WGS sequence"/>
</dbReference>
<dbReference type="PANTHER" id="PTHR33281">
    <property type="entry name" value="UPF0187 PROTEIN YNEE"/>
    <property type="match status" value="1"/>
</dbReference>
<keyword evidence="7" id="KW-0472">Membrane</keyword>
<protein>
    <submittedName>
        <fullName evidence="8">Uncharacterized protein</fullName>
    </submittedName>
</protein>
<proteinExistence type="predicted"/>
<accession>A0AAN8ELV6</accession>
<dbReference type="InterPro" id="IPR044669">
    <property type="entry name" value="YneE/VCCN1/2-like"/>
</dbReference>
<dbReference type="GO" id="GO:0005886">
    <property type="term" value="C:plasma membrane"/>
    <property type="evidence" value="ECO:0007669"/>
    <property type="project" value="UniProtKB-SubCell"/>
</dbReference>
<name>A0AAN8ELV6_9EURO</name>
<evidence type="ECO:0000256" key="6">
    <source>
        <dbReference type="ARBA" id="ARBA00023065"/>
    </source>
</evidence>
<evidence type="ECO:0000256" key="7">
    <source>
        <dbReference type="ARBA" id="ARBA00023136"/>
    </source>
</evidence>
<sequence>MLSPPSAHKLSEKFAVNIVGHDVASSRVPTPNIPPPPPVRYHTCTSLDLDDYFLTLAARNLARLIWLHVVERDDPEHPEYAKRYLLSKISAIQLINAFCIALKRRLRFGPAVDYPDLRNLVVHLEGTMASRADQDALKQQNPSAMKRFGNNLGVTIAASNPRKLIKRSTDNLGNLPHEMLSHLTAYLESIIQGQDAMPTLCCQNLAFTDVRIMADILTGCERILNTPLPLAYSISISQITWVYIMVLPFQLVVKLGWTTIPATMVAAYIILGLAMISQEVENPFGNDVSDLPMDAYCTEIGADLDVLTSVPMVEYKKFTCSPENRPLYPLSHGTVTEWEQRTIEEIRTALRAKTGNVSNNISIDKFE</sequence>
<dbReference type="PANTHER" id="PTHR33281:SF19">
    <property type="entry name" value="VOLTAGE-DEPENDENT ANION CHANNEL-FORMING PROTEIN YNEE"/>
    <property type="match status" value="1"/>
</dbReference>
<keyword evidence="3" id="KW-1003">Cell membrane</keyword>
<reference evidence="8 9" key="1">
    <citation type="submission" date="2022-12" db="EMBL/GenBank/DDBJ databases">
        <title>Genomic features and morphological characterization of a novel Knufia sp. strain isolated from spacecraft assembly facility.</title>
        <authorList>
            <person name="Teixeira M."/>
            <person name="Chander A.M."/>
            <person name="Stajich J.E."/>
            <person name="Venkateswaran K."/>
        </authorList>
    </citation>
    <scope>NUCLEOTIDE SEQUENCE [LARGE SCALE GENOMIC DNA]</scope>
    <source>
        <strain evidence="8 9">FJI-L2-BK-P2</strain>
    </source>
</reference>
<keyword evidence="6" id="KW-0406">Ion transport</keyword>
<keyword evidence="5" id="KW-1133">Transmembrane helix</keyword>
<organism evidence="8 9">
    <name type="scientific">Knufia fluminis</name>
    <dbReference type="NCBI Taxonomy" id="191047"/>
    <lineage>
        <taxon>Eukaryota</taxon>
        <taxon>Fungi</taxon>
        <taxon>Dikarya</taxon>
        <taxon>Ascomycota</taxon>
        <taxon>Pezizomycotina</taxon>
        <taxon>Eurotiomycetes</taxon>
        <taxon>Chaetothyriomycetidae</taxon>
        <taxon>Chaetothyriales</taxon>
        <taxon>Trichomeriaceae</taxon>
        <taxon>Knufia</taxon>
    </lineage>
</organism>
<evidence type="ECO:0000256" key="2">
    <source>
        <dbReference type="ARBA" id="ARBA00022448"/>
    </source>
</evidence>
<dbReference type="AlphaFoldDB" id="A0AAN8ELV6"/>
<evidence type="ECO:0000256" key="4">
    <source>
        <dbReference type="ARBA" id="ARBA00022692"/>
    </source>
</evidence>
<comment type="subcellular location">
    <subcellularLocation>
        <location evidence="1">Cell membrane</location>
        <topology evidence="1">Multi-pass membrane protein</topology>
    </subcellularLocation>
</comment>
<evidence type="ECO:0000256" key="3">
    <source>
        <dbReference type="ARBA" id="ARBA00022475"/>
    </source>
</evidence>
<evidence type="ECO:0000256" key="5">
    <source>
        <dbReference type="ARBA" id="ARBA00022989"/>
    </source>
</evidence>
<evidence type="ECO:0000313" key="8">
    <source>
        <dbReference type="EMBL" id="KAK5947833.1"/>
    </source>
</evidence>
<evidence type="ECO:0000256" key="1">
    <source>
        <dbReference type="ARBA" id="ARBA00004651"/>
    </source>
</evidence>
<dbReference type="Pfam" id="PF25539">
    <property type="entry name" value="Bestrophin_2"/>
    <property type="match status" value="1"/>
</dbReference>
<keyword evidence="4" id="KW-0812">Transmembrane</keyword>
<keyword evidence="9" id="KW-1185">Reference proteome</keyword>
<dbReference type="GO" id="GO:0005254">
    <property type="term" value="F:chloride channel activity"/>
    <property type="evidence" value="ECO:0007669"/>
    <property type="project" value="InterPro"/>
</dbReference>
<comment type="caution">
    <text evidence="8">The sequence shown here is derived from an EMBL/GenBank/DDBJ whole genome shotgun (WGS) entry which is preliminary data.</text>
</comment>